<dbReference type="InterPro" id="IPR018649">
    <property type="entry name" value="SHOCT"/>
</dbReference>
<evidence type="ECO:0000313" key="4">
    <source>
        <dbReference type="Proteomes" id="UP000011866"/>
    </source>
</evidence>
<reference evidence="3 4" key="1">
    <citation type="journal article" date="2013" name="Genome Announc.">
        <title>Genome Sequence of Thalassolituus oleivorans MIL-1 (DSM 14913T).</title>
        <authorList>
            <person name="Golyshin P.N."/>
            <person name="Werner J."/>
            <person name="Chernikova T.N."/>
            <person name="Tran H."/>
            <person name="Ferrer M."/>
            <person name="Yakimov M.M."/>
            <person name="Teeling H."/>
            <person name="Golyshina O.V."/>
        </authorList>
    </citation>
    <scope>NUCLEOTIDE SEQUENCE [LARGE SCALE GENOMIC DNA]</scope>
    <source>
        <strain evidence="3 4">MIL-1</strain>
    </source>
</reference>
<dbReference type="RefSeq" id="WP_015487950.1">
    <property type="nucleotide sequence ID" value="NC_020888.1"/>
</dbReference>
<feature type="region of interest" description="Disordered" evidence="1">
    <location>
        <begin position="186"/>
        <end position="229"/>
    </location>
</feature>
<dbReference type="eggNOG" id="ENOG502ZA0Y">
    <property type="taxonomic scope" value="Bacteria"/>
</dbReference>
<accession>M5E707</accession>
<evidence type="ECO:0000259" key="2">
    <source>
        <dbReference type="Pfam" id="PF09851"/>
    </source>
</evidence>
<name>M5E707_9GAMM</name>
<dbReference type="Pfam" id="PF09851">
    <property type="entry name" value="SHOCT"/>
    <property type="match status" value="1"/>
</dbReference>
<dbReference type="Proteomes" id="UP000011866">
    <property type="component" value="Chromosome"/>
</dbReference>
<protein>
    <recommendedName>
        <fullName evidence="2">SHOCT domain-containing protein</fullName>
    </recommendedName>
</protein>
<proteinExistence type="predicted"/>
<sequence>MQKLTQTGQNLVNDVARRYNLSVDAVVHMLVAVNNGGGSMAQFNCPELGGGGQWMRGGMTMVGDMFNNGLKNTVDNLCNELANILANNQVFPVIPAGTPGSSQWWPMDLGSPFSSGSQNNIRYAVFPQRLAVELNGQVTVYDTLDHNIGGVSQQQGGDTSLTFSSQYGTVAVSSLPIIHGAGLPKPVQTNFAQPSSNNQQMNNGSQSQSQGNSSFNQPMNSPTPNFAPNFAQEEAANNASNNNSNSSNAASGDVIALLEKLGQLRSAGVLTDDEFNAKKQSLLSRI</sequence>
<dbReference type="EMBL" id="HF680312">
    <property type="protein sequence ID" value="CCU73240.1"/>
    <property type="molecule type" value="Genomic_DNA"/>
</dbReference>
<dbReference type="AlphaFoldDB" id="M5E707"/>
<organism evidence="3 4">
    <name type="scientific">Thalassolituus oleivorans MIL-1</name>
    <dbReference type="NCBI Taxonomy" id="1298593"/>
    <lineage>
        <taxon>Bacteria</taxon>
        <taxon>Pseudomonadati</taxon>
        <taxon>Pseudomonadota</taxon>
        <taxon>Gammaproteobacteria</taxon>
        <taxon>Oceanospirillales</taxon>
        <taxon>Oceanospirillaceae</taxon>
        <taxon>Thalassolituus</taxon>
    </lineage>
</organism>
<feature type="compositionally biased region" description="Low complexity" evidence="1">
    <location>
        <begin position="193"/>
        <end position="218"/>
    </location>
</feature>
<dbReference type="PATRIC" id="fig|1298593.3.peg.2746"/>
<keyword evidence="4" id="KW-1185">Reference proteome</keyword>
<dbReference type="HOGENOM" id="CLU_071531_0_0_6"/>
<dbReference type="KEGG" id="tol:TOL_2844"/>
<evidence type="ECO:0000256" key="1">
    <source>
        <dbReference type="SAM" id="MobiDB-lite"/>
    </source>
</evidence>
<feature type="domain" description="SHOCT" evidence="2">
    <location>
        <begin position="258"/>
        <end position="283"/>
    </location>
</feature>
<dbReference type="STRING" id="187493.CN03_04205"/>
<dbReference type="GeneID" id="79177593"/>
<evidence type="ECO:0000313" key="3">
    <source>
        <dbReference type="EMBL" id="CCU73240.1"/>
    </source>
</evidence>
<gene>
    <name evidence="3" type="ORF">TOL_2844</name>
</gene>